<dbReference type="Pfam" id="PF00932">
    <property type="entry name" value="LTD"/>
    <property type="match status" value="1"/>
</dbReference>
<dbReference type="InterPro" id="IPR036415">
    <property type="entry name" value="Lamin_tail_dom_sf"/>
</dbReference>
<protein>
    <submittedName>
        <fullName evidence="2">Lamin tail domain-containing protein</fullName>
    </submittedName>
</protein>
<dbReference type="InterPro" id="IPR026444">
    <property type="entry name" value="Secre_tail"/>
</dbReference>
<dbReference type="Gene3D" id="2.60.40.1260">
    <property type="entry name" value="Lamin Tail domain"/>
    <property type="match status" value="1"/>
</dbReference>
<dbReference type="PROSITE" id="PS51841">
    <property type="entry name" value="LTD"/>
    <property type="match status" value="1"/>
</dbReference>
<accession>A0A9X3B6Z6</accession>
<dbReference type="SUPFAM" id="SSF74853">
    <property type="entry name" value="Lamin A/C globular tail domain"/>
    <property type="match status" value="1"/>
</dbReference>
<feature type="domain" description="LTD" evidence="1">
    <location>
        <begin position="9"/>
        <end position="153"/>
    </location>
</feature>
<dbReference type="EMBL" id="JAOTIF010000001">
    <property type="protein sequence ID" value="MCU7547941.1"/>
    <property type="molecule type" value="Genomic_DNA"/>
</dbReference>
<evidence type="ECO:0000313" key="3">
    <source>
        <dbReference type="Proteomes" id="UP001155483"/>
    </source>
</evidence>
<dbReference type="Proteomes" id="UP001155483">
    <property type="component" value="Unassembled WGS sequence"/>
</dbReference>
<dbReference type="RefSeq" id="WP_279295385.1">
    <property type="nucleotide sequence ID" value="NZ_JAOTIF010000001.1"/>
</dbReference>
<comment type="caution">
    <text evidence="2">The sequence shown here is derived from an EMBL/GenBank/DDBJ whole genome shotgun (WGS) entry which is preliminary data.</text>
</comment>
<dbReference type="AlphaFoldDB" id="A0A9X3B6Z6"/>
<gene>
    <name evidence="2" type="ORF">OCK74_02390</name>
</gene>
<name>A0A9X3B6Z6_9BACT</name>
<proteinExistence type="predicted"/>
<reference evidence="2" key="1">
    <citation type="submission" date="2022-09" db="EMBL/GenBank/DDBJ databases">
        <authorList>
            <person name="Yuan C."/>
            <person name="Ke Z."/>
        </authorList>
    </citation>
    <scope>NUCLEOTIDE SEQUENCE</scope>
    <source>
        <strain evidence="2">LB-8</strain>
    </source>
</reference>
<evidence type="ECO:0000313" key="2">
    <source>
        <dbReference type="EMBL" id="MCU7547941.1"/>
    </source>
</evidence>
<keyword evidence="3" id="KW-1185">Reference proteome</keyword>
<sequence>MKKFLILALLILFQFCSFGQGRVVINEYLPWASSGCNTTTEFVELYNFGPGPVNIGCYILTEGDFSITIPSNTILQPGQYYLISGQDILPKGCGNLDSAVHVSLNWTTCNCTSGTIPTNNDGLFTDGGNGNEQVVLLDPNLNVVDALVRDPSATEASAFIQTSTLNGNCTSRSFDLDLINIPYETAVGQSTGRGNSFARIIDGDCKWIKESTQSANAPNYSLGDAASISYELTITNSMECNNSKGAISINVIATSYTDIFPMNYTLAYDADNNQLFSSSDQYTSGVDNTPSRIDINDLKAGNYRITLFTPQACNSKTFDFQILECSTVLPVHILSFKHLKTEDNKQSFSWAISEVESVRTILLEQSNHNSGFTTAFHQTIDDRSSGTQTFSAVIPASEARFFRLRITLKNGNVIYSGIISTHSSISVTASKLWPNPAKGSITIQPGTPLPSQLSYKIYNLQNSLVEQGDLHIGSNQYNFTLPVHHLSKGFYQVFIYSVDNFKPISLRFVKD</sequence>
<dbReference type="Pfam" id="PF18962">
    <property type="entry name" value="Por_Secre_tail"/>
    <property type="match status" value="1"/>
</dbReference>
<organism evidence="2 3">
    <name type="scientific">Paraflavisolibacter caeni</name>
    <dbReference type="NCBI Taxonomy" id="2982496"/>
    <lineage>
        <taxon>Bacteria</taxon>
        <taxon>Pseudomonadati</taxon>
        <taxon>Bacteroidota</taxon>
        <taxon>Chitinophagia</taxon>
        <taxon>Chitinophagales</taxon>
        <taxon>Chitinophagaceae</taxon>
        <taxon>Paraflavisolibacter</taxon>
    </lineage>
</organism>
<reference evidence="2" key="2">
    <citation type="submission" date="2023-04" db="EMBL/GenBank/DDBJ databases">
        <title>Paracnuella aquatica gen. nov., sp. nov., a member of the family Chitinophagaceae isolated from a hot spring.</title>
        <authorList>
            <person name="Wang C."/>
        </authorList>
    </citation>
    <scope>NUCLEOTIDE SEQUENCE</scope>
    <source>
        <strain evidence="2">LB-8</strain>
    </source>
</reference>
<evidence type="ECO:0000259" key="1">
    <source>
        <dbReference type="PROSITE" id="PS51841"/>
    </source>
</evidence>
<dbReference type="InterPro" id="IPR001322">
    <property type="entry name" value="Lamin_tail_dom"/>
</dbReference>